<name>A0A422MRF7_TRYRA</name>
<proteinExistence type="predicted"/>
<gene>
    <name evidence="1" type="ORF">TraAM80_10085</name>
</gene>
<protein>
    <submittedName>
        <fullName evidence="1">Uncharacterized protein</fullName>
    </submittedName>
</protein>
<dbReference type="RefSeq" id="XP_029233412.1">
    <property type="nucleotide sequence ID" value="XM_029386733.1"/>
</dbReference>
<reference evidence="1 2" key="1">
    <citation type="journal article" date="2018" name="BMC Genomics">
        <title>Genomic comparison of Trypanosoma conorhini and Trypanosoma rangeli to Trypanosoma cruzi strains of high and low virulence.</title>
        <authorList>
            <person name="Bradwell K.R."/>
            <person name="Koparde V.N."/>
            <person name="Matveyev A.V."/>
            <person name="Serrano M.G."/>
            <person name="Alves J.M."/>
            <person name="Parikh H."/>
            <person name="Huang B."/>
            <person name="Lee V."/>
            <person name="Espinosa-Alvarez O."/>
            <person name="Ortiz P.A."/>
            <person name="Costa-Martins A.G."/>
            <person name="Teixeira M.M."/>
            <person name="Buck G.A."/>
        </authorList>
    </citation>
    <scope>NUCLEOTIDE SEQUENCE [LARGE SCALE GENOMIC DNA]</scope>
    <source>
        <strain evidence="1 2">AM80</strain>
    </source>
</reference>
<organism evidence="1 2">
    <name type="scientific">Trypanosoma rangeli</name>
    <dbReference type="NCBI Taxonomy" id="5698"/>
    <lineage>
        <taxon>Eukaryota</taxon>
        <taxon>Discoba</taxon>
        <taxon>Euglenozoa</taxon>
        <taxon>Kinetoplastea</taxon>
        <taxon>Metakinetoplastina</taxon>
        <taxon>Trypanosomatida</taxon>
        <taxon>Trypanosomatidae</taxon>
        <taxon>Trypanosoma</taxon>
        <taxon>Herpetosoma</taxon>
    </lineage>
</organism>
<accession>A0A422MRF7</accession>
<dbReference type="EMBL" id="MKGL01000793">
    <property type="protein sequence ID" value="RNE95806.1"/>
    <property type="molecule type" value="Genomic_DNA"/>
</dbReference>
<evidence type="ECO:0000313" key="2">
    <source>
        <dbReference type="Proteomes" id="UP000283634"/>
    </source>
</evidence>
<evidence type="ECO:0000313" key="1">
    <source>
        <dbReference type="EMBL" id="RNE95806.1"/>
    </source>
</evidence>
<dbReference type="AlphaFoldDB" id="A0A422MRF7"/>
<keyword evidence="2" id="KW-1185">Reference proteome</keyword>
<dbReference type="Proteomes" id="UP000283634">
    <property type="component" value="Unassembled WGS sequence"/>
</dbReference>
<sequence length="120" mass="12922">MSVTAALVAPPLRRRRGNCWCVCRPLPPSCRGPPLPFGHVIVVINLVGGAWGGWKCTESDWRDLMAVAREMAEAEIEGQYCSCKPEFVQGLRVGPQAEAEGEIVSSGPQCVGHNSICCGR</sequence>
<dbReference type="GeneID" id="40334018"/>
<comment type="caution">
    <text evidence="1">The sequence shown here is derived from an EMBL/GenBank/DDBJ whole genome shotgun (WGS) entry which is preliminary data.</text>
</comment>